<protein>
    <submittedName>
        <fullName evidence="10">AMIN domain-containing protein</fullName>
    </submittedName>
</protein>
<comment type="subcellular location">
    <subcellularLocation>
        <location evidence="5">Cell outer membrane</location>
    </subcellularLocation>
    <subcellularLocation>
        <location evidence="1">Membrane</location>
    </subcellularLocation>
</comment>
<evidence type="ECO:0000256" key="6">
    <source>
        <dbReference type="SAM" id="SignalP"/>
    </source>
</evidence>
<dbReference type="InterPro" id="IPR001775">
    <property type="entry name" value="GspD/PilQ"/>
</dbReference>
<dbReference type="Gene3D" id="2.60.40.3500">
    <property type="match status" value="1"/>
</dbReference>
<accession>A0AAE4FTJ0</accession>
<dbReference type="PRINTS" id="PR00811">
    <property type="entry name" value="BCTERIALGSPD"/>
</dbReference>
<keyword evidence="5" id="KW-0813">Transport</keyword>
<reference evidence="11" key="1">
    <citation type="submission" date="2023-07" db="EMBL/GenBank/DDBJ databases">
        <authorList>
            <person name="Luz R."/>
            <person name="Cordeiro R."/>
            <person name="Fonseca A."/>
            <person name="Goncalves V."/>
        </authorList>
    </citation>
    <scope>NUCLEOTIDE SEQUENCE [LARGE SCALE GENOMIC DNA]</scope>
    <source>
        <strain evidence="11">BACA0444</strain>
    </source>
</reference>
<dbReference type="InterPro" id="IPR005644">
    <property type="entry name" value="NolW-like"/>
</dbReference>
<dbReference type="GO" id="GO:0015627">
    <property type="term" value="C:type II protein secretion system complex"/>
    <property type="evidence" value="ECO:0007669"/>
    <property type="project" value="TreeGrafter"/>
</dbReference>
<feature type="chain" id="PRO_5041969630" evidence="6">
    <location>
        <begin position="31"/>
        <end position="724"/>
    </location>
</feature>
<evidence type="ECO:0000256" key="2">
    <source>
        <dbReference type="ARBA" id="ARBA00022729"/>
    </source>
</evidence>
<evidence type="ECO:0000256" key="1">
    <source>
        <dbReference type="ARBA" id="ARBA00004370"/>
    </source>
</evidence>
<keyword evidence="3" id="KW-0472">Membrane</keyword>
<proteinExistence type="inferred from homology"/>
<feature type="domain" description="Type II/III secretion system secretin-like" evidence="7">
    <location>
        <begin position="515"/>
        <end position="691"/>
    </location>
</feature>
<dbReference type="Gene3D" id="3.30.1370.120">
    <property type="match status" value="1"/>
</dbReference>
<evidence type="ECO:0000259" key="8">
    <source>
        <dbReference type="Pfam" id="PF03958"/>
    </source>
</evidence>
<dbReference type="InterPro" id="IPR050810">
    <property type="entry name" value="Bact_Secretion_Sys_Channel"/>
</dbReference>
<gene>
    <name evidence="10" type="ORF">RIF25_14875</name>
</gene>
<dbReference type="InterPro" id="IPR004846">
    <property type="entry name" value="T2SS/T3SS_dom"/>
</dbReference>
<dbReference type="InterPro" id="IPR004845">
    <property type="entry name" value="T2SS_GspD_CS"/>
</dbReference>
<dbReference type="InterPro" id="IPR038591">
    <property type="entry name" value="NolW-like_sf"/>
</dbReference>
<evidence type="ECO:0000256" key="4">
    <source>
        <dbReference type="RuleBase" id="RU004003"/>
    </source>
</evidence>
<feature type="domain" description="NolW-like" evidence="8">
    <location>
        <begin position="358"/>
        <end position="420"/>
    </location>
</feature>
<feature type="signal peptide" evidence="6">
    <location>
        <begin position="1"/>
        <end position="30"/>
    </location>
</feature>
<keyword evidence="2 6" id="KW-0732">Signal</keyword>
<dbReference type="Pfam" id="PF03958">
    <property type="entry name" value="Secretin_N"/>
    <property type="match status" value="1"/>
</dbReference>
<organism evidence="10 11">
    <name type="scientific">Pseudocalidococcus azoricus BACA0444</name>
    <dbReference type="NCBI Taxonomy" id="2918990"/>
    <lineage>
        <taxon>Bacteria</taxon>
        <taxon>Bacillati</taxon>
        <taxon>Cyanobacteriota</taxon>
        <taxon>Cyanophyceae</taxon>
        <taxon>Acaryochloridales</taxon>
        <taxon>Thermosynechococcaceae</taxon>
        <taxon>Pseudocalidococcus</taxon>
        <taxon>Pseudocalidococcus azoricus</taxon>
    </lineage>
</organism>
<feature type="domain" description="AMIN" evidence="9">
    <location>
        <begin position="38"/>
        <end position="133"/>
    </location>
</feature>
<evidence type="ECO:0000313" key="10">
    <source>
        <dbReference type="EMBL" id="MDS3862084.1"/>
    </source>
</evidence>
<evidence type="ECO:0000259" key="7">
    <source>
        <dbReference type="Pfam" id="PF00263"/>
    </source>
</evidence>
<dbReference type="Pfam" id="PF00263">
    <property type="entry name" value="Secretin"/>
    <property type="match status" value="1"/>
</dbReference>
<dbReference type="GO" id="GO:0009279">
    <property type="term" value="C:cell outer membrane"/>
    <property type="evidence" value="ECO:0007669"/>
    <property type="project" value="UniProtKB-SubCell"/>
</dbReference>
<evidence type="ECO:0000259" key="9">
    <source>
        <dbReference type="Pfam" id="PF11741"/>
    </source>
</evidence>
<evidence type="ECO:0000256" key="3">
    <source>
        <dbReference type="ARBA" id="ARBA00023136"/>
    </source>
</evidence>
<evidence type="ECO:0000256" key="5">
    <source>
        <dbReference type="RuleBase" id="RU004004"/>
    </source>
</evidence>
<keyword evidence="11" id="KW-1185">Reference proteome</keyword>
<dbReference type="RefSeq" id="WP_322879296.1">
    <property type="nucleotide sequence ID" value="NZ_JAVMIP010000021.1"/>
</dbReference>
<comment type="similarity">
    <text evidence="4">Belongs to the bacterial secretin family.</text>
</comment>
<dbReference type="PROSITE" id="PS00875">
    <property type="entry name" value="T2SP_D"/>
    <property type="match status" value="1"/>
</dbReference>
<dbReference type="InterPro" id="IPR021731">
    <property type="entry name" value="AMIN_dom"/>
</dbReference>
<comment type="caution">
    <text evidence="10">The sequence shown here is derived from an EMBL/GenBank/DDBJ whole genome shotgun (WGS) entry which is preliminary data.</text>
</comment>
<dbReference type="PANTHER" id="PTHR30332:SF17">
    <property type="entry name" value="TYPE IV PILIATION SYSTEM PROTEIN DR_0774-RELATED"/>
    <property type="match status" value="1"/>
</dbReference>
<dbReference type="Pfam" id="PF11741">
    <property type="entry name" value="AMIN"/>
    <property type="match status" value="1"/>
</dbReference>
<dbReference type="PANTHER" id="PTHR30332">
    <property type="entry name" value="PROBABLE GENERAL SECRETION PATHWAY PROTEIN D"/>
    <property type="match status" value="1"/>
</dbReference>
<sequence>MNQSQALHRIGVSCLTASLLLPLAQPAAFGADTEITGIKLNSTPNGIQVVFNVQGNLRPPVFTVNRGNTSIADISNSQLRLPQGGAFRQDNPAPGITSLEVAQLDPKTIRITVNGVASAPSSQVVRKPDGSGLLLNFITAKQPAGPATPPISGQPANTFPGPNPVPPFQPRAVAPPVGDIVIAPVLSDPDTIDLGTSERIPRLLLREAPVREVLGLLARAAGANIAYSEDSGGPGAGPQTISLDIENESVQDVFNYVIRVAGLQANRQGRTIFVGSQLPPEAQNRIVRTIRLNQMRATIQTQTVQTLTSQANTGGSVGAIAGSASTGTTAGTSTPVQTSINRQTQITDNINQLGALELLQSYGANQGATSPQGSQFQSTLLAGLSVIADARTNSVTLIGTPRKVEMAMSIISQLDVRKRQAMVNVKFVDVNLLKGRVFNSNIQTNFGDSLTAAIFDPNGLSISSGTQPPGQSPPVVIPPDRENTTAIIFPPIAIPGLPVGQTVSNFFANIITQVQTGNATILTNPTLVIQEGSAAQVNLTQEVFSGITSTASTTGTGSGAAVAATSITPIIRQAGVIFNVTIDQIDDNGFITMQLSPEVSAPSGTYSVVFPGVSLPSTGTLLSQRRMESGRIRLRDGQTLVLAGIIQDQDRSTVTKIPILGDLPILGRLFRQESSTRDRRELVVMVTPKVMDDSQNATNGYIYSPGQAINPQMQQQILTPPRRY</sequence>
<dbReference type="AlphaFoldDB" id="A0AAE4FTJ0"/>
<dbReference type="Proteomes" id="UP001268256">
    <property type="component" value="Unassembled WGS sequence"/>
</dbReference>
<evidence type="ECO:0000313" key="11">
    <source>
        <dbReference type="Proteomes" id="UP001268256"/>
    </source>
</evidence>
<dbReference type="EMBL" id="JAVMIP010000021">
    <property type="protein sequence ID" value="MDS3862084.1"/>
    <property type="molecule type" value="Genomic_DNA"/>
</dbReference>
<dbReference type="GO" id="GO:0009306">
    <property type="term" value="P:protein secretion"/>
    <property type="evidence" value="ECO:0007669"/>
    <property type="project" value="InterPro"/>
</dbReference>
<name>A0AAE4FTJ0_9CYAN</name>